<dbReference type="AlphaFoldDB" id="B6AKU0"/>
<organism evidence="2">
    <name type="scientific">Leptospirillum sp. Group II '5-way CG'</name>
    <dbReference type="NCBI Taxonomy" id="419541"/>
    <lineage>
        <taxon>Bacteria</taxon>
        <taxon>Pseudomonadati</taxon>
        <taxon>Nitrospirota</taxon>
        <taxon>Nitrospiria</taxon>
        <taxon>Nitrospirales</taxon>
        <taxon>Nitrospiraceae</taxon>
        <taxon>Leptospirillum</taxon>
    </lineage>
</organism>
<sequence>MSRKKSRRKKWKWKTNGKSAQWHSWAGFPRVKRRKSCPGENAGMDWIWRRCLGGPRWKAGLPPEMNSSWGRSSEMRGFSFVRNGSTHFSCRGRVGSDQEKRPENCESHSSGSHHSSCWMALYWWVRWVFLYNDSQLRRVRMSGAIVRKREGKGERIALLVSPDTKNRWETIQKALLEKGFEIDTDQAMRRIIRSLESVLKEGAK</sequence>
<proteinExistence type="predicted"/>
<accession>B6AKU0</accession>
<protein>
    <submittedName>
        <fullName evidence="2">Uncharacterized protein</fullName>
    </submittedName>
</protein>
<gene>
    <name evidence="2" type="ORF">CGL2_11364056</name>
</gene>
<evidence type="ECO:0000256" key="1">
    <source>
        <dbReference type="SAM" id="MobiDB-lite"/>
    </source>
</evidence>
<name>B6AKU0_9BACT</name>
<dbReference type="EMBL" id="DS995259">
    <property type="protein sequence ID" value="EDZ40194.1"/>
    <property type="molecule type" value="Genomic_DNA"/>
</dbReference>
<reference evidence="2" key="1">
    <citation type="journal article" date="2004" name="Nature">
        <title>Community structure and metabolism through reconstruction of microbial genomes from the environment.</title>
        <authorList>
            <person name="Tyson G.W."/>
            <person name="Chapman J."/>
            <person name="Hugenholtz P."/>
            <person name="Allen E.E."/>
            <person name="Ram R.J."/>
            <person name="Richardson P.M."/>
            <person name="Solovyev V.V."/>
            <person name="Rubin E.M."/>
            <person name="Rokhsar D.S."/>
            <person name="Banfield J.F."/>
        </authorList>
    </citation>
    <scope>NUCLEOTIDE SEQUENCE [LARGE SCALE GENOMIC DNA]</scope>
</reference>
<reference evidence="2" key="2">
    <citation type="journal article" date="2008" name="PLoS Biol.">
        <title>Population genomic analysis of strain variation in Leptospirillum group II bacteria involved in acid mine drainage formation.</title>
        <authorList>
            <person name="Simmons S.L."/>
            <person name="Dibartolo G."/>
            <person name="Denef V.J."/>
            <person name="Goltsman D.S."/>
            <person name="Thelen M.P."/>
            <person name="Banfield J.F."/>
        </authorList>
    </citation>
    <scope>NUCLEOTIDE SEQUENCE [LARGE SCALE GENOMIC DNA]</scope>
</reference>
<feature type="compositionally biased region" description="Basic and acidic residues" evidence="1">
    <location>
        <begin position="94"/>
        <end position="106"/>
    </location>
</feature>
<evidence type="ECO:0000313" key="2">
    <source>
        <dbReference type="EMBL" id="EDZ40194.1"/>
    </source>
</evidence>
<feature type="region of interest" description="Disordered" evidence="1">
    <location>
        <begin position="91"/>
        <end position="113"/>
    </location>
</feature>